<organism evidence="1 2">
    <name type="scientific">Panagrolaimus superbus</name>
    <dbReference type="NCBI Taxonomy" id="310955"/>
    <lineage>
        <taxon>Eukaryota</taxon>
        <taxon>Metazoa</taxon>
        <taxon>Ecdysozoa</taxon>
        <taxon>Nematoda</taxon>
        <taxon>Chromadorea</taxon>
        <taxon>Rhabditida</taxon>
        <taxon>Tylenchina</taxon>
        <taxon>Panagrolaimomorpha</taxon>
        <taxon>Panagrolaimoidea</taxon>
        <taxon>Panagrolaimidae</taxon>
        <taxon>Panagrolaimus</taxon>
    </lineage>
</organism>
<accession>A0A914Y8V7</accession>
<evidence type="ECO:0000313" key="2">
    <source>
        <dbReference type="WBParaSite" id="PSU_v2.g15886.t1"/>
    </source>
</evidence>
<dbReference type="AlphaFoldDB" id="A0A914Y8V7"/>
<dbReference type="WBParaSite" id="PSU_v2.g15886.t1">
    <property type="protein sequence ID" value="PSU_v2.g15886.t1"/>
    <property type="gene ID" value="PSU_v2.g15886"/>
</dbReference>
<protein>
    <submittedName>
        <fullName evidence="2">Uncharacterized protein</fullName>
    </submittedName>
</protein>
<sequence>MTVSLPTEQADDRKPFSVEVELTDDFDYNLITQHILSKKECKTLHTSAQLSFKTSSFIPQLLDEISIRIKERYGSKPMFQSLTCQTESEKSGCERGAFVISVDEERCSAILSDIFNGCAIVFCI</sequence>
<reference evidence="2" key="1">
    <citation type="submission" date="2022-11" db="UniProtKB">
        <authorList>
            <consortium name="WormBaseParasite"/>
        </authorList>
    </citation>
    <scope>IDENTIFICATION</scope>
</reference>
<keyword evidence="1" id="KW-1185">Reference proteome</keyword>
<name>A0A914Y8V7_9BILA</name>
<evidence type="ECO:0000313" key="1">
    <source>
        <dbReference type="Proteomes" id="UP000887577"/>
    </source>
</evidence>
<proteinExistence type="predicted"/>
<dbReference type="Proteomes" id="UP000887577">
    <property type="component" value="Unplaced"/>
</dbReference>